<evidence type="ECO:0000256" key="1">
    <source>
        <dbReference type="SAM" id="Phobius"/>
    </source>
</evidence>
<dbReference type="EMBL" id="JBCHKQ010000001">
    <property type="protein sequence ID" value="MEM5947404.1"/>
    <property type="molecule type" value="Genomic_DNA"/>
</dbReference>
<feature type="domain" description="PASTA" evidence="2">
    <location>
        <begin position="196"/>
        <end position="265"/>
    </location>
</feature>
<evidence type="ECO:0000313" key="4">
    <source>
        <dbReference type="Proteomes" id="UP001466331"/>
    </source>
</evidence>
<organism evidence="3 4">
    <name type="scientific">Rarispira pelagica</name>
    <dbReference type="NCBI Taxonomy" id="3141764"/>
    <lineage>
        <taxon>Bacteria</taxon>
        <taxon>Pseudomonadati</taxon>
        <taxon>Spirochaetota</taxon>
        <taxon>Spirochaetia</taxon>
        <taxon>Winmispirales</taxon>
        <taxon>Winmispiraceae</taxon>
        <taxon>Rarispira</taxon>
    </lineage>
</organism>
<feature type="domain" description="PASTA" evidence="2">
    <location>
        <begin position="120"/>
        <end position="191"/>
    </location>
</feature>
<dbReference type="SMART" id="SM00740">
    <property type="entry name" value="PASTA"/>
    <property type="match status" value="3"/>
</dbReference>
<evidence type="ECO:0000259" key="2">
    <source>
        <dbReference type="PROSITE" id="PS51178"/>
    </source>
</evidence>
<proteinExistence type="predicted"/>
<dbReference type="Proteomes" id="UP001466331">
    <property type="component" value="Unassembled WGS sequence"/>
</dbReference>
<sequence length="342" mass="37987">MKQIIDKVKNSIPKSADEPAKKWFSFFIYGSLFLVFLMGIVALSVFFLLIQSPEEILVPELEGKDFIEAVVTLQKYQLYPHVELRYSSDPETKGKVLEQSPAPGATVQAKKEIRLVVSLGAVVDKVKDFRGKTLDEVALELKSMFAPYEPLISIKEPITYVYSDQPPDTVIEQKPEPGTPVTGKMELELVLSRGNAPQTVEIPNLVGKSYSYAISELSVLNLPFIFTEAESGGEADVEPGIITEQSPEPGKKLAVGSRVNLKFVMPKRKGSLYPGFFDYTLPSYPVAVDLRVDVESSNGLVSTLFELKHPGGRISFPYLLKAGDKIILYVYEQKMTEQVVTK</sequence>
<dbReference type="Pfam" id="PF03793">
    <property type="entry name" value="PASTA"/>
    <property type="match status" value="3"/>
</dbReference>
<protein>
    <submittedName>
        <fullName evidence="3">PASTA domain-containing protein</fullName>
    </submittedName>
</protein>
<feature type="transmembrane region" description="Helical" evidence="1">
    <location>
        <begin position="26"/>
        <end position="50"/>
    </location>
</feature>
<keyword evidence="4" id="KW-1185">Reference proteome</keyword>
<dbReference type="CDD" id="cd06577">
    <property type="entry name" value="PASTA_pknB"/>
    <property type="match status" value="3"/>
</dbReference>
<dbReference type="RefSeq" id="WP_420068853.1">
    <property type="nucleotide sequence ID" value="NZ_JBCHKQ010000001.1"/>
</dbReference>
<name>A0ABU9U9R6_9SPIR</name>
<comment type="caution">
    <text evidence="3">The sequence shown here is derived from an EMBL/GenBank/DDBJ whole genome shotgun (WGS) entry which is preliminary data.</text>
</comment>
<accession>A0ABU9U9R6</accession>
<feature type="domain" description="PASTA" evidence="2">
    <location>
        <begin position="52"/>
        <end position="119"/>
    </location>
</feature>
<dbReference type="InterPro" id="IPR005543">
    <property type="entry name" value="PASTA_dom"/>
</dbReference>
<dbReference type="Gene3D" id="3.30.10.20">
    <property type="match status" value="3"/>
</dbReference>
<dbReference type="PROSITE" id="PS51178">
    <property type="entry name" value="PASTA"/>
    <property type="match status" value="3"/>
</dbReference>
<keyword evidence="1" id="KW-0472">Membrane</keyword>
<evidence type="ECO:0000313" key="3">
    <source>
        <dbReference type="EMBL" id="MEM5947404.1"/>
    </source>
</evidence>
<gene>
    <name evidence="3" type="ORF">WKV44_02495</name>
</gene>
<reference evidence="3 4" key="1">
    <citation type="submission" date="2024-03" db="EMBL/GenBank/DDBJ databases">
        <title>Ignisphaera cupida sp. nov., a hyperthermophilic hydrolytic archaeon from a hot spring of Kamchatka, and proposal of Ignisphaeraceae fam. nov.</title>
        <authorList>
            <person name="Podosokorskaya O.A."/>
            <person name="Elcheninov A.G."/>
            <person name="Maltseva A.I."/>
            <person name="Zayulina K.S."/>
            <person name="Novikov A."/>
            <person name="Merkel A.Y."/>
        </authorList>
    </citation>
    <scope>NUCLEOTIDE SEQUENCE [LARGE SCALE GENOMIC DNA]</scope>
    <source>
        <strain evidence="3 4">38H-sp</strain>
    </source>
</reference>
<keyword evidence="1" id="KW-0812">Transmembrane</keyword>
<keyword evidence="1" id="KW-1133">Transmembrane helix</keyword>